<comment type="caution">
    <text evidence="1">The sequence shown here is derived from an EMBL/GenBank/DDBJ whole genome shotgun (WGS) entry which is preliminary data.</text>
</comment>
<reference evidence="1" key="1">
    <citation type="journal article" date="2014" name="Front. Microbiol.">
        <title>High frequency of phylogenetically diverse reductive dehalogenase-homologous genes in deep subseafloor sedimentary metagenomes.</title>
        <authorList>
            <person name="Kawai M."/>
            <person name="Futagami T."/>
            <person name="Toyoda A."/>
            <person name="Takaki Y."/>
            <person name="Nishi S."/>
            <person name="Hori S."/>
            <person name="Arai W."/>
            <person name="Tsubouchi T."/>
            <person name="Morono Y."/>
            <person name="Uchiyama I."/>
            <person name="Ito T."/>
            <person name="Fujiyama A."/>
            <person name="Inagaki F."/>
            <person name="Takami H."/>
        </authorList>
    </citation>
    <scope>NUCLEOTIDE SEQUENCE</scope>
    <source>
        <strain evidence="1">Expedition CK06-06</strain>
    </source>
</reference>
<proteinExistence type="predicted"/>
<dbReference type="AlphaFoldDB" id="X1RPU8"/>
<organism evidence="1">
    <name type="scientific">marine sediment metagenome</name>
    <dbReference type="NCBI Taxonomy" id="412755"/>
    <lineage>
        <taxon>unclassified sequences</taxon>
        <taxon>metagenomes</taxon>
        <taxon>ecological metagenomes</taxon>
    </lineage>
</organism>
<evidence type="ECO:0000313" key="1">
    <source>
        <dbReference type="EMBL" id="GAI82777.1"/>
    </source>
</evidence>
<protein>
    <submittedName>
        <fullName evidence="1">Uncharacterized protein</fullName>
    </submittedName>
</protein>
<accession>X1RPU8</accession>
<gene>
    <name evidence="1" type="ORF">S12H4_12243</name>
</gene>
<sequence>MTKKYWDTKGRYLAEIKRIRGKTIIVLSDYKEQRSIELKA</sequence>
<name>X1RPU8_9ZZZZ</name>
<dbReference type="EMBL" id="BARW01005743">
    <property type="protein sequence ID" value="GAI82777.1"/>
    <property type="molecule type" value="Genomic_DNA"/>
</dbReference>